<organism evidence="1 2">
    <name type="scientific">Vibrio splendidus</name>
    <dbReference type="NCBI Taxonomy" id="29497"/>
    <lineage>
        <taxon>Bacteria</taxon>
        <taxon>Pseudomonadati</taxon>
        <taxon>Pseudomonadota</taxon>
        <taxon>Gammaproteobacteria</taxon>
        <taxon>Vibrionales</taxon>
        <taxon>Vibrionaceae</taxon>
        <taxon>Vibrio</taxon>
    </lineage>
</organism>
<name>A0A1A6LM79_VIBSP</name>
<dbReference type="Proteomes" id="UP000050463">
    <property type="component" value="Unassembled WGS sequence"/>
</dbReference>
<sequence length="120" mass="13910">MKFNIIYLNDRRYKIYDIGEGQSVMFIFHREKSMADLEDIVRLKLKKHQRVIIVDLSDDFPSDISKVTEESCQALIEDLHLLADIYWLDDVAVESDYINKPMIATLSTLLGNRCVALTTL</sequence>
<dbReference type="RefSeq" id="WP_054545834.1">
    <property type="nucleotide sequence ID" value="NZ_CAWOYR010000066.1"/>
</dbReference>
<proteinExistence type="predicted"/>
<protein>
    <submittedName>
        <fullName evidence="1">Uncharacterized protein</fullName>
    </submittedName>
</protein>
<dbReference type="EMBL" id="LIZK01000001">
    <property type="protein sequence ID" value="KPL96120.1"/>
    <property type="molecule type" value="Genomic_DNA"/>
</dbReference>
<evidence type="ECO:0000313" key="2">
    <source>
        <dbReference type="Proteomes" id="UP000050463"/>
    </source>
</evidence>
<comment type="caution">
    <text evidence="1">The sequence shown here is derived from an EMBL/GenBank/DDBJ whole genome shotgun (WGS) entry which is preliminary data.</text>
</comment>
<dbReference type="AlphaFoldDB" id="A0A1A6LM79"/>
<dbReference type="OrthoDB" id="5829213at2"/>
<accession>A0A1A6LM79</accession>
<reference evidence="1 2" key="1">
    <citation type="submission" date="2015-08" db="EMBL/GenBank/DDBJ databases">
        <title>Draft Genome Sequence of Vibrio splendidus UCD-SED7.</title>
        <authorList>
            <person name="Lee R.D."/>
            <person name="Lang J.M."/>
            <person name="Coil D.A."/>
            <person name="Jospin G."/>
            <person name="Eisen J.A."/>
        </authorList>
    </citation>
    <scope>NUCLEOTIDE SEQUENCE [LARGE SCALE GENOMIC DNA]</scope>
    <source>
        <strain evidence="1 2">UCD-SED7</strain>
    </source>
</reference>
<gene>
    <name evidence="1" type="ORF">AN168_02090</name>
</gene>
<evidence type="ECO:0000313" key="1">
    <source>
        <dbReference type="EMBL" id="KPL96120.1"/>
    </source>
</evidence>